<dbReference type="Gene3D" id="1.10.1220.10">
    <property type="entry name" value="Met repressor-like"/>
    <property type="match status" value="1"/>
</dbReference>
<protein>
    <submittedName>
        <fullName evidence="1">Hydrolase/hydrolase inhibitor</fullName>
    </submittedName>
</protein>
<accession>A0AAE9CDE8</accession>
<keyword evidence="2" id="KW-1185">Reference proteome</keyword>
<organism evidence="1 2">
    <name type="scientific">Bacillus phage vB_BanS_Sophrita</name>
    <dbReference type="NCBI Taxonomy" id="2894790"/>
    <lineage>
        <taxon>Viruses</taxon>
        <taxon>Duplodnaviria</taxon>
        <taxon>Heunggongvirae</taxon>
        <taxon>Uroviricota</taxon>
        <taxon>Caudoviricetes</taxon>
        <taxon>Joanripponvirinae</taxon>
        <taxon>Sophritavirus</taxon>
        <taxon>Sophritavirus sophrita</taxon>
    </lineage>
</organism>
<reference evidence="1" key="1">
    <citation type="submission" date="2021-10" db="EMBL/GenBank/DDBJ databases">
        <authorList>
            <person name="Lavering E.D."/>
            <person name="James R."/>
            <person name="Fairholm J.D."/>
            <person name="Ogilvie B.H."/>
            <person name="Thurgood T.L."/>
            <person name="Robison R.A."/>
            <person name="Grose J.H."/>
        </authorList>
    </citation>
    <scope>NUCLEOTIDE SEQUENCE</scope>
</reference>
<evidence type="ECO:0000313" key="2">
    <source>
        <dbReference type="Proteomes" id="UP000827460"/>
    </source>
</evidence>
<evidence type="ECO:0000313" key="1">
    <source>
        <dbReference type="EMBL" id="UGO50700.1"/>
    </source>
</evidence>
<gene>
    <name evidence="1" type="ORF">SOPHRITA_109</name>
</gene>
<sequence length="131" mass="14786">MKKQQILDNVRKMNKGMAVLEMNKMQTFLAEQMFKLGITKDDLDLVTNYVGDVFDAQELEKILLQEATADFVEGVTKLLRHIKMAEGYEAMGNINKNITEENFHLEDEVSKGEIVNGKVDSTQGEGESKEA</sequence>
<dbReference type="Proteomes" id="UP000827460">
    <property type="component" value="Segment"/>
</dbReference>
<dbReference type="GO" id="GO:0006355">
    <property type="term" value="P:regulation of DNA-templated transcription"/>
    <property type="evidence" value="ECO:0007669"/>
    <property type="project" value="InterPro"/>
</dbReference>
<proteinExistence type="predicted"/>
<dbReference type="EMBL" id="OK499991">
    <property type="protein sequence ID" value="UGO50700.1"/>
    <property type="molecule type" value="Genomic_DNA"/>
</dbReference>
<dbReference type="InterPro" id="IPR013321">
    <property type="entry name" value="Arc_rbn_hlx_hlx"/>
</dbReference>
<name>A0AAE9CDE8_9CAUD</name>